<proteinExistence type="predicted"/>
<dbReference type="EMBL" id="BAAAUX010000027">
    <property type="protein sequence ID" value="GAA2814004.1"/>
    <property type="molecule type" value="Genomic_DNA"/>
</dbReference>
<reference evidence="3 4" key="1">
    <citation type="journal article" date="2019" name="Int. J. Syst. Evol. Microbiol.">
        <title>The Global Catalogue of Microorganisms (GCM) 10K type strain sequencing project: providing services to taxonomists for standard genome sequencing and annotation.</title>
        <authorList>
            <consortium name="The Broad Institute Genomics Platform"/>
            <consortium name="The Broad Institute Genome Sequencing Center for Infectious Disease"/>
            <person name="Wu L."/>
            <person name="Ma J."/>
        </authorList>
    </citation>
    <scope>NUCLEOTIDE SEQUENCE [LARGE SCALE GENOMIC DNA]</scope>
    <source>
        <strain evidence="3 4">JCM 9383</strain>
    </source>
</reference>
<comment type="caution">
    <text evidence="3">The sequence shown here is derived from an EMBL/GenBank/DDBJ whole genome shotgun (WGS) entry which is preliminary data.</text>
</comment>
<dbReference type="RefSeq" id="WP_344684915.1">
    <property type="nucleotide sequence ID" value="NZ_BAAAUX010000027.1"/>
</dbReference>
<protein>
    <submittedName>
        <fullName evidence="3">Uncharacterized protein</fullName>
    </submittedName>
</protein>
<feature type="compositionally biased region" description="Pro residues" evidence="1">
    <location>
        <begin position="160"/>
        <end position="205"/>
    </location>
</feature>
<dbReference type="Proteomes" id="UP001500979">
    <property type="component" value="Unassembled WGS sequence"/>
</dbReference>
<keyword evidence="4" id="KW-1185">Reference proteome</keyword>
<organism evidence="3 4">
    <name type="scientific">Saccharopolyspora taberi</name>
    <dbReference type="NCBI Taxonomy" id="60895"/>
    <lineage>
        <taxon>Bacteria</taxon>
        <taxon>Bacillati</taxon>
        <taxon>Actinomycetota</taxon>
        <taxon>Actinomycetes</taxon>
        <taxon>Pseudonocardiales</taxon>
        <taxon>Pseudonocardiaceae</taxon>
        <taxon>Saccharopolyspora</taxon>
    </lineage>
</organism>
<accession>A0ABN3VKH6</accession>
<keyword evidence="2" id="KW-1133">Transmembrane helix</keyword>
<evidence type="ECO:0000256" key="1">
    <source>
        <dbReference type="SAM" id="MobiDB-lite"/>
    </source>
</evidence>
<evidence type="ECO:0000256" key="2">
    <source>
        <dbReference type="SAM" id="Phobius"/>
    </source>
</evidence>
<keyword evidence="2" id="KW-0812">Transmembrane</keyword>
<sequence>MGGADRRSGVNPLIRRGAAAGLVGLAMTASTFLCTGTAAADTLVVDRSLAIVEATPGQSIAVSPKTLDFKVREAVLLAMPLNFGAADKASDRFAALSPIPLGTADEGRTFFSGGDIARAAKPKIAEIGLPEDKVDAVSWHFGNLVSIANALTVNAEAAEEPPPPPKPSPRPEPQPAPQPAPPAPAPPVESSAAPPPQAVLPPPEYPSAGGSTPYRAVPGAYTYVPGSLPPWARYGQVPGFTPDVGTLTKPWAEQQKEREQQEQVRAVGNAEALPTAGGKRVALPVLLAAVSIAALTAALVRSWVLRRQ</sequence>
<evidence type="ECO:0000313" key="4">
    <source>
        <dbReference type="Proteomes" id="UP001500979"/>
    </source>
</evidence>
<evidence type="ECO:0000313" key="3">
    <source>
        <dbReference type="EMBL" id="GAA2814004.1"/>
    </source>
</evidence>
<gene>
    <name evidence="3" type="ORF">GCM10010470_56820</name>
</gene>
<feature type="region of interest" description="Disordered" evidence="1">
    <location>
        <begin position="156"/>
        <end position="211"/>
    </location>
</feature>
<keyword evidence="2" id="KW-0472">Membrane</keyword>
<feature type="transmembrane region" description="Helical" evidence="2">
    <location>
        <begin position="281"/>
        <end position="304"/>
    </location>
</feature>
<name>A0ABN3VKH6_9PSEU</name>